<dbReference type="NCBIfam" id="NF000768">
    <property type="entry name" value="PRK00051.1"/>
    <property type="match status" value="1"/>
</dbReference>
<dbReference type="PANTHER" id="PTHR42945:SF1">
    <property type="entry name" value="HISTIDINE BIOSYNTHESIS BIFUNCTIONAL PROTEIN HIS7"/>
    <property type="match status" value="1"/>
</dbReference>
<keyword evidence="11" id="KW-0862">Zinc</keyword>
<comment type="similarity">
    <text evidence="6">In the N-terminal section; belongs to the PRA-CH family.</text>
</comment>
<evidence type="ECO:0000256" key="9">
    <source>
        <dbReference type="ARBA" id="ARBA00022801"/>
    </source>
</evidence>
<keyword evidence="10 11" id="KW-0368">Histidine biosynthesis</keyword>
<comment type="catalytic activity">
    <reaction evidence="2">
        <text>1-(5-phospho-beta-D-ribosyl)-ATP + H2O = 1-(5-phospho-beta-D-ribosyl)-5'-AMP + diphosphate + H(+)</text>
        <dbReference type="Rhea" id="RHEA:22828"/>
        <dbReference type="ChEBI" id="CHEBI:15377"/>
        <dbReference type="ChEBI" id="CHEBI:15378"/>
        <dbReference type="ChEBI" id="CHEBI:33019"/>
        <dbReference type="ChEBI" id="CHEBI:59457"/>
        <dbReference type="ChEBI" id="CHEBI:73183"/>
        <dbReference type="EC" id="3.6.1.31"/>
    </reaction>
</comment>
<feature type="binding site" evidence="11">
    <location>
        <position position="93"/>
    </location>
    <ligand>
        <name>Zn(2+)</name>
        <dbReference type="ChEBI" id="CHEBI:29105"/>
        <note>ligand shared between dimeric partners</note>
    </ligand>
</feature>
<dbReference type="GO" id="GO:0008270">
    <property type="term" value="F:zinc ion binding"/>
    <property type="evidence" value="ECO:0007669"/>
    <property type="project" value="UniProtKB-UniRule"/>
</dbReference>
<dbReference type="Pfam" id="PF01502">
    <property type="entry name" value="PRA-CH"/>
    <property type="match status" value="1"/>
</dbReference>
<evidence type="ECO:0000256" key="7">
    <source>
        <dbReference type="ARBA" id="ARBA00022490"/>
    </source>
</evidence>
<dbReference type="InterPro" id="IPR038019">
    <property type="entry name" value="PRib_AMP_CycHydrolase_sf"/>
</dbReference>
<dbReference type="GO" id="GO:0000287">
    <property type="term" value="F:magnesium ion binding"/>
    <property type="evidence" value="ECO:0007669"/>
    <property type="project" value="UniProtKB-UniRule"/>
</dbReference>
<keyword evidence="9 11" id="KW-0378">Hydrolase</keyword>
<evidence type="ECO:0000256" key="11">
    <source>
        <dbReference type="HAMAP-Rule" id="MF_01021"/>
    </source>
</evidence>
<dbReference type="EMBL" id="FWXF01000001">
    <property type="protein sequence ID" value="SMC18150.1"/>
    <property type="molecule type" value="Genomic_DNA"/>
</dbReference>
<comment type="cofactor">
    <cofactor evidence="11">
        <name>Mg(2+)</name>
        <dbReference type="ChEBI" id="CHEBI:18420"/>
    </cofactor>
    <text evidence="11">Binds 1 Mg(2+) ion per subunit.</text>
</comment>
<evidence type="ECO:0000313" key="14">
    <source>
        <dbReference type="Proteomes" id="UP000192783"/>
    </source>
</evidence>
<dbReference type="GO" id="GO:0004636">
    <property type="term" value="F:phosphoribosyl-ATP diphosphatase activity"/>
    <property type="evidence" value="ECO:0007669"/>
    <property type="project" value="UniProtKB-EC"/>
</dbReference>
<dbReference type="PANTHER" id="PTHR42945">
    <property type="entry name" value="HISTIDINE BIOSYNTHESIS BIFUNCTIONAL PROTEIN"/>
    <property type="match status" value="1"/>
</dbReference>
<feature type="binding site" evidence="11">
    <location>
        <position position="75"/>
    </location>
    <ligand>
        <name>Mg(2+)</name>
        <dbReference type="ChEBI" id="CHEBI:18420"/>
    </ligand>
</feature>
<comment type="subunit">
    <text evidence="11">Homodimer.</text>
</comment>
<comment type="pathway">
    <text evidence="3 11">Amino-acid biosynthesis; L-histidine biosynthesis; L-histidine from 5-phospho-alpha-D-ribose 1-diphosphate: step 3/9.</text>
</comment>
<keyword evidence="14" id="KW-1185">Reference proteome</keyword>
<dbReference type="GO" id="GO:0005737">
    <property type="term" value="C:cytoplasm"/>
    <property type="evidence" value="ECO:0007669"/>
    <property type="project" value="UniProtKB-SubCell"/>
</dbReference>
<keyword evidence="11" id="KW-0479">Metal-binding</keyword>
<dbReference type="UniPathway" id="UPA00031">
    <property type="reaction ID" value="UER00008"/>
</dbReference>
<dbReference type="GO" id="GO:0004635">
    <property type="term" value="F:phosphoribosyl-AMP cyclohydrolase activity"/>
    <property type="evidence" value="ECO:0007669"/>
    <property type="project" value="UniProtKB-UniRule"/>
</dbReference>
<evidence type="ECO:0000256" key="5">
    <source>
        <dbReference type="ARBA" id="ARBA00007731"/>
    </source>
</evidence>
<evidence type="ECO:0000256" key="2">
    <source>
        <dbReference type="ARBA" id="ARBA00001460"/>
    </source>
</evidence>
<dbReference type="Gene3D" id="3.10.20.810">
    <property type="entry name" value="Phosphoribosyl-AMP cyclohydrolase"/>
    <property type="match status" value="1"/>
</dbReference>
<keyword evidence="11" id="KW-0460">Magnesium</keyword>
<comment type="pathway">
    <text evidence="4">Amino-acid biosynthesis; L-histidine biosynthesis; L-histidine from 5-phospho-alpha-D-ribose 1-diphosphate: step 2/9.</text>
</comment>
<evidence type="ECO:0000313" key="13">
    <source>
        <dbReference type="EMBL" id="SMC18150.1"/>
    </source>
</evidence>
<evidence type="ECO:0000256" key="1">
    <source>
        <dbReference type="ARBA" id="ARBA00000024"/>
    </source>
</evidence>
<dbReference type="InterPro" id="IPR002496">
    <property type="entry name" value="PRib_AMP_CycHydrolase_dom"/>
</dbReference>
<protein>
    <recommendedName>
        <fullName evidence="11">Phosphoribosyl-AMP cyclohydrolase</fullName>
        <shortName evidence="11">PRA-CH</shortName>
        <ecNumber evidence="11">3.5.4.19</ecNumber>
    </recommendedName>
</protein>
<comment type="similarity">
    <text evidence="5">In the C-terminal section; belongs to the PRA-PH family.</text>
</comment>
<gene>
    <name evidence="11" type="primary">hisI</name>
    <name evidence="13" type="ORF">SAMN02746041_00472</name>
</gene>
<keyword evidence="7 11" id="KW-0963">Cytoplasm</keyword>
<name>A0A1W1X305_9BACT</name>
<feature type="binding site" evidence="11">
    <location>
        <position position="79"/>
    </location>
    <ligand>
        <name>Mg(2+)</name>
        <dbReference type="ChEBI" id="CHEBI:18420"/>
    </ligand>
</feature>
<keyword evidence="8 11" id="KW-0028">Amino-acid biosynthesis</keyword>
<dbReference type="SUPFAM" id="SSF141734">
    <property type="entry name" value="HisI-like"/>
    <property type="match status" value="1"/>
</dbReference>
<evidence type="ECO:0000256" key="4">
    <source>
        <dbReference type="ARBA" id="ARBA00005204"/>
    </source>
</evidence>
<accession>A0A1W1X305</accession>
<evidence type="ECO:0000259" key="12">
    <source>
        <dbReference type="Pfam" id="PF01502"/>
    </source>
</evidence>
<proteinExistence type="inferred from homology"/>
<sequence length="126" mass="14266">MTAQPDFSKGGGLLPVIAQDADSGRVLMLAYMNQEAWEKTLETGTVHYWSRSRRKLWLKGETSGHVQKVVDILVDCDLDTILIKVHQLGGAACHEGYQSCFFRRLKDGTFEITEEKVFDPKEVYKS</sequence>
<dbReference type="FunFam" id="3.10.20.810:FF:000001">
    <property type="entry name" value="Histidine biosynthesis bifunctional protein HisIE"/>
    <property type="match status" value="1"/>
</dbReference>
<feature type="domain" description="Phosphoribosyl-AMP cyclohydrolase" evidence="12">
    <location>
        <begin position="28"/>
        <end position="102"/>
    </location>
</feature>
<dbReference type="HAMAP" id="MF_01021">
    <property type="entry name" value="HisI"/>
    <property type="match status" value="1"/>
</dbReference>
<evidence type="ECO:0000256" key="6">
    <source>
        <dbReference type="ARBA" id="ARBA00008299"/>
    </source>
</evidence>
<dbReference type="STRING" id="1121390.SAMN02746041_00472"/>
<comment type="subcellular location">
    <subcellularLocation>
        <location evidence="11">Cytoplasm</location>
    </subcellularLocation>
</comment>
<evidence type="ECO:0000256" key="3">
    <source>
        <dbReference type="ARBA" id="ARBA00005169"/>
    </source>
</evidence>
<comment type="similarity">
    <text evidence="11">Belongs to the PRA-CH family.</text>
</comment>
<feature type="binding site" evidence="11">
    <location>
        <position position="76"/>
    </location>
    <ligand>
        <name>Zn(2+)</name>
        <dbReference type="ChEBI" id="CHEBI:29105"/>
        <note>ligand shared between dimeric partners</note>
    </ligand>
</feature>
<dbReference type="RefSeq" id="WP_245802321.1">
    <property type="nucleotide sequence ID" value="NZ_FWXF01000001.1"/>
</dbReference>
<dbReference type="AlphaFoldDB" id="A0A1W1X305"/>
<dbReference type="EC" id="3.5.4.19" evidence="11"/>
<dbReference type="Proteomes" id="UP000192783">
    <property type="component" value="Unassembled WGS sequence"/>
</dbReference>
<evidence type="ECO:0000256" key="8">
    <source>
        <dbReference type="ARBA" id="ARBA00022605"/>
    </source>
</evidence>
<feature type="binding site" evidence="11">
    <location>
        <position position="77"/>
    </location>
    <ligand>
        <name>Mg(2+)</name>
        <dbReference type="ChEBI" id="CHEBI:18420"/>
    </ligand>
</feature>
<comment type="function">
    <text evidence="11">Catalyzes the hydrolysis of the adenine ring of phosphoribosyl-AMP.</text>
</comment>
<comment type="cofactor">
    <cofactor evidence="11">
        <name>Zn(2+)</name>
        <dbReference type="ChEBI" id="CHEBI:29105"/>
    </cofactor>
    <text evidence="11">Binds 1 zinc ion per subunit.</text>
</comment>
<dbReference type="GO" id="GO:0000105">
    <property type="term" value="P:L-histidine biosynthetic process"/>
    <property type="evidence" value="ECO:0007669"/>
    <property type="project" value="UniProtKB-UniRule"/>
</dbReference>
<organism evidence="13 14">
    <name type="scientific">Desulfacinum hydrothermale DSM 13146</name>
    <dbReference type="NCBI Taxonomy" id="1121390"/>
    <lineage>
        <taxon>Bacteria</taxon>
        <taxon>Pseudomonadati</taxon>
        <taxon>Thermodesulfobacteriota</taxon>
        <taxon>Syntrophobacteria</taxon>
        <taxon>Syntrophobacterales</taxon>
        <taxon>Syntrophobacteraceae</taxon>
        <taxon>Desulfacinum</taxon>
    </lineage>
</organism>
<reference evidence="13 14" key="1">
    <citation type="submission" date="2017-04" db="EMBL/GenBank/DDBJ databases">
        <authorList>
            <person name="Afonso C.L."/>
            <person name="Miller P.J."/>
            <person name="Scott M.A."/>
            <person name="Spackman E."/>
            <person name="Goraichik I."/>
            <person name="Dimitrov K.M."/>
            <person name="Suarez D.L."/>
            <person name="Swayne D.E."/>
        </authorList>
    </citation>
    <scope>NUCLEOTIDE SEQUENCE [LARGE SCALE GENOMIC DNA]</scope>
    <source>
        <strain evidence="13 14">DSM 13146</strain>
    </source>
</reference>
<feature type="binding site" evidence="11">
    <location>
        <position position="100"/>
    </location>
    <ligand>
        <name>Zn(2+)</name>
        <dbReference type="ChEBI" id="CHEBI:29105"/>
        <note>ligand shared between dimeric partners</note>
    </ligand>
</feature>
<evidence type="ECO:0000256" key="10">
    <source>
        <dbReference type="ARBA" id="ARBA00023102"/>
    </source>
</evidence>
<dbReference type="InterPro" id="IPR026660">
    <property type="entry name" value="PRA-CH"/>
</dbReference>
<comment type="catalytic activity">
    <reaction evidence="1 11">
        <text>1-(5-phospho-beta-D-ribosyl)-5'-AMP + H2O = 1-(5-phospho-beta-D-ribosyl)-5-[(5-phospho-beta-D-ribosylamino)methylideneamino]imidazole-4-carboxamide</text>
        <dbReference type="Rhea" id="RHEA:20049"/>
        <dbReference type="ChEBI" id="CHEBI:15377"/>
        <dbReference type="ChEBI" id="CHEBI:58435"/>
        <dbReference type="ChEBI" id="CHEBI:59457"/>
        <dbReference type="EC" id="3.5.4.19"/>
    </reaction>
</comment>